<organism evidence="2 3">
    <name type="scientific">Pseudoxanthomonas indica</name>
    <dbReference type="NCBI Taxonomy" id="428993"/>
    <lineage>
        <taxon>Bacteria</taxon>
        <taxon>Pseudomonadati</taxon>
        <taxon>Pseudomonadota</taxon>
        <taxon>Gammaproteobacteria</taxon>
        <taxon>Lysobacterales</taxon>
        <taxon>Lysobacteraceae</taxon>
        <taxon>Pseudoxanthomonas</taxon>
    </lineage>
</organism>
<feature type="transmembrane region" description="Helical" evidence="1">
    <location>
        <begin position="32"/>
        <end position="51"/>
    </location>
</feature>
<gene>
    <name evidence="2" type="ORF">SAMN06296058_2584</name>
</gene>
<dbReference type="RefSeq" id="WP_079724924.1">
    <property type="nucleotide sequence ID" value="NZ_BMCL01000001.1"/>
</dbReference>
<accession>A0A1T5LJ64</accession>
<dbReference type="STRING" id="428993.SAMN06296058_2584"/>
<evidence type="ECO:0000313" key="2">
    <source>
        <dbReference type="EMBL" id="SKC75845.1"/>
    </source>
</evidence>
<reference evidence="2 3" key="1">
    <citation type="submission" date="2017-02" db="EMBL/GenBank/DDBJ databases">
        <authorList>
            <person name="Peterson S.W."/>
        </authorList>
    </citation>
    <scope>NUCLEOTIDE SEQUENCE [LARGE SCALE GENOMIC DNA]</scope>
    <source>
        <strain evidence="2 3">P15</strain>
    </source>
</reference>
<proteinExistence type="predicted"/>
<sequence length="165" mass="18791">MSDFELSLPRGAAYLREHYLRWWWFRSGWRRWLWLASVLLALVAVVVAFTASTQTLLLSAVVVAAAGFAQAVVPWLEFRRWKRNALGGLETMPDLRLSLIDGVLRFGAGPSVRYDVAGDVIDVPGGVFVYERGQAGRHVFLPRRWLADPKVLTLLSAWRPERAWR</sequence>
<keyword evidence="1" id="KW-0472">Membrane</keyword>
<dbReference type="EMBL" id="FUZV01000002">
    <property type="protein sequence ID" value="SKC75845.1"/>
    <property type="molecule type" value="Genomic_DNA"/>
</dbReference>
<name>A0A1T5LJ64_9GAMM</name>
<evidence type="ECO:0000313" key="3">
    <source>
        <dbReference type="Proteomes" id="UP000190341"/>
    </source>
</evidence>
<keyword evidence="1" id="KW-1133">Transmembrane helix</keyword>
<dbReference type="Proteomes" id="UP000190341">
    <property type="component" value="Unassembled WGS sequence"/>
</dbReference>
<evidence type="ECO:0000256" key="1">
    <source>
        <dbReference type="SAM" id="Phobius"/>
    </source>
</evidence>
<keyword evidence="3" id="KW-1185">Reference proteome</keyword>
<feature type="transmembrane region" description="Helical" evidence="1">
    <location>
        <begin position="57"/>
        <end position="76"/>
    </location>
</feature>
<keyword evidence="1" id="KW-0812">Transmembrane</keyword>
<dbReference type="OrthoDB" id="9909149at2"/>
<protein>
    <recommendedName>
        <fullName evidence="4">YcxB-like protein</fullName>
    </recommendedName>
</protein>
<dbReference type="AlphaFoldDB" id="A0A1T5LJ64"/>
<evidence type="ECO:0008006" key="4">
    <source>
        <dbReference type="Google" id="ProtNLM"/>
    </source>
</evidence>